<feature type="non-terminal residue" evidence="1">
    <location>
        <position position="198"/>
    </location>
</feature>
<feature type="non-terminal residue" evidence="1">
    <location>
        <position position="1"/>
    </location>
</feature>
<reference evidence="1" key="1">
    <citation type="journal article" date="2021" name="New Phytol.">
        <title>Evolutionary innovations through gain and loss of genes in the ectomycorrhizal Boletales.</title>
        <authorList>
            <person name="Wu G."/>
            <person name="Miyauchi S."/>
            <person name="Morin E."/>
            <person name="Kuo A."/>
            <person name="Drula E."/>
            <person name="Varga T."/>
            <person name="Kohler A."/>
            <person name="Feng B."/>
            <person name="Cao Y."/>
            <person name="Lipzen A."/>
            <person name="Daum C."/>
            <person name="Hundley H."/>
            <person name="Pangilinan J."/>
            <person name="Johnson J."/>
            <person name="Barry K."/>
            <person name="LaButti K."/>
            <person name="Ng V."/>
            <person name="Ahrendt S."/>
            <person name="Min B."/>
            <person name="Choi I.G."/>
            <person name="Park H."/>
            <person name="Plett J.M."/>
            <person name="Magnuson J."/>
            <person name="Spatafora J.W."/>
            <person name="Nagy L.G."/>
            <person name="Henrissat B."/>
            <person name="Grigoriev I.V."/>
            <person name="Yang Z.L."/>
            <person name="Xu J."/>
            <person name="Martin F.M."/>
        </authorList>
    </citation>
    <scope>NUCLEOTIDE SEQUENCE</scope>
    <source>
        <strain evidence="1">KUC20120723A-06</strain>
    </source>
</reference>
<accession>A0ACB8AUZ6</accession>
<proteinExistence type="predicted"/>
<organism evidence="1 2">
    <name type="scientific">Leucogyrophana mollusca</name>
    <dbReference type="NCBI Taxonomy" id="85980"/>
    <lineage>
        <taxon>Eukaryota</taxon>
        <taxon>Fungi</taxon>
        <taxon>Dikarya</taxon>
        <taxon>Basidiomycota</taxon>
        <taxon>Agaricomycotina</taxon>
        <taxon>Agaricomycetes</taxon>
        <taxon>Agaricomycetidae</taxon>
        <taxon>Boletales</taxon>
        <taxon>Boletales incertae sedis</taxon>
        <taxon>Leucogyrophana</taxon>
    </lineage>
</organism>
<evidence type="ECO:0000313" key="2">
    <source>
        <dbReference type="Proteomes" id="UP000790709"/>
    </source>
</evidence>
<protein>
    <submittedName>
        <fullName evidence="1">P-loop containing nucleoside triphosphate hydrolase protein</fullName>
    </submittedName>
</protein>
<gene>
    <name evidence="1" type="ORF">BV22DRAFT_992397</name>
</gene>
<comment type="caution">
    <text evidence="1">The sequence shown here is derived from an EMBL/GenBank/DDBJ whole genome shotgun (WGS) entry which is preliminary data.</text>
</comment>
<dbReference type="Proteomes" id="UP000790709">
    <property type="component" value="Unassembled WGS sequence"/>
</dbReference>
<keyword evidence="1" id="KW-0378">Hydrolase</keyword>
<dbReference type="EMBL" id="MU267193">
    <property type="protein sequence ID" value="KAH7917200.1"/>
    <property type="molecule type" value="Genomic_DNA"/>
</dbReference>
<evidence type="ECO:0000313" key="1">
    <source>
        <dbReference type="EMBL" id="KAH7917200.1"/>
    </source>
</evidence>
<sequence length="198" mass="22397">RSEDICFVAPTGAGKSLLWILPLLAHKSGVSLIITPYTSLGIEGQQRSEGLGFSSAFVHSEQKEDYLLEEIAHGRRRVVFACVEMLESPTFSRILHSPAFQALLSALYVDEAHLAHESQPWRPAYTRVHELRKLIGYHVPLVAISATLPSQYRQSLHAYIGLNQRYTLINLGNHRRELVTVVVPMEHEHSSFRDLEFL</sequence>
<keyword evidence="2" id="KW-1185">Reference proteome</keyword>
<name>A0ACB8AUZ6_9AGAM</name>